<organism evidence="1 2">
    <name type="scientific">Potamilus streckersoni</name>
    <dbReference type="NCBI Taxonomy" id="2493646"/>
    <lineage>
        <taxon>Eukaryota</taxon>
        <taxon>Metazoa</taxon>
        <taxon>Spiralia</taxon>
        <taxon>Lophotrochozoa</taxon>
        <taxon>Mollusca</taxon>
        <taxon>Bivalvia</taxon>
        <taxon>Autobranchia</taxon>
        <taxon>Heteroconchia</taxon>
        <taxon>Palaeoheterodonta</taxon>
        <taxon>Unionida</taxon>
        <taxon>Unionoidea</taxon>
        <taxon>Unionidae</taxon>
        <taxon>Ambleminae</taxon>
        <taxon>Lampsilini</taxon>
        <taxon>Potamilus</taxon>
    </lineage>
</organism>
<reference evidence="1" key="2">
    <citation type="journal article" date="2021" name="Genome Biol. Evol.">
        <title>Developing a high-quality reference genome for a parasitic bivalve with doubly uniparental inheritance (Bivalvia: Unionida).</title>
        <authorList>
            <person name="Smith C.H."/>
        </authorList>
    </citation>
    <scope>NUCLEOTIDE SEQUENCE</scope>
    <source>
        <strain evidence="1">CHS0354</strain>
        <tissue evidence="1">Mantle</tissue>
    </source>
</reference>
<evidence type="ECO:0000313" key="2">
    <source>
        <dbReference type="Proteomes" id="UP001195483"/>
    </source>
</evidence>
<reference evidence="1" key="1">
    <citation type="journal article" date="2021" name="Genome Biol. Evol.">
        <title>A High-Quality Reference Genome for a Parasitic Bivalve with Doubly Uniparental Inheritance (Bivalvia: Unionida).</title>
        <authorList>
            <person name="Smith C.H."/>
        </authorList>
    </citation>
    <scope>NUCLEOTIDE SEQUENCE</scope>
    <source>
        <strain evidence="1">CHS0354</strain>
    </source>
</reference>
<name>A0AAE0SN98_9BIVA</name>
<accession>A0AAE0SN98</accession>
<dbReference type="AlphaFoldDB" id="A0AAE0SN98"/>
<evidence type="ECO:0000313" key="1">
    <source>
        <dbReference type="EMBL" id="KAK3595070.1"/>
    </source>
</evidence>
<sequence>MANIQGRTGNLKIYDDQDLDFGTTHLIESGKDEDNVIVYTGLSLSQSESSTQEKSNRLSTGRPRIYSIQENMMSTIYPLQLDNTQNCFVDQDQRFSILLRWWSRHTVPDVYVINCCKNEIIV</sequence>
<comment type="caution">
    <text evidence="1">The sequence shown here is derived from an EMBL/GenBank/DDBJ whole genome shotgun (WGS) entry which is preliminary data.</text>
</comment>
<reference evidence="1" key="3">
    <citation type="submission" date="2023-05" db="EMBL/GenBank/DDBJ databases">
        <authorList>
            <person name="Smith C.H."/>
        </authorList>
    </citation>
    <scope>NUCLEOTIDE SEQUENCE</scope>
    <source>
        <strain evidence="1">CHS0354</strain>
        <tissue evidence="1">Mantle</tissue>
    </source>
</reference>
<dbReference type="Proteomes" id="UP001195483">
    <property type="component" value="Unassembled WGS sequence"/>
</dbReference>
<protein>
    <submittedName>
        <fullName evidence="1">Uncharacterized protein</fullName>
    </submittedName>
</protein>
<proteinExistence type="predicted"/>
<dbReference type="EMBL" id="JAEAOA010002366">
    <property type="protein sequence ID" value="KAK3595070.1"/>
    <property type="molecule type" value="Genomic_DNA"/>
</dbReference>
<keyword evidence="2" id="KW-1185">Reference proteome</keyword>
<gene>
    <name evidence="1" type="ORF">CHS0354_043167</name>
</gene>